<comment type="caution">
    <text evidence="1">The sequence shown here is derived from an EMBL/GenBank/DDBJ whole genome shotgun (WGS) entry which is preliminary data.</text>
</comment>
<organism evidence="1 2">
    <name type="scientific">Blepharisma stoltei</name>
    <dbReference type="NCBI Taxonomy" id="1481888"/>
    <lineage>
        <taxon>Eukaryota</taxon>
        <taxon>Sar</taxon>
        <taxon>Alveolata</taxon>
        <taxon>Ciliophora</taxon>
        <taxon>Postciliodesmatophora</taxon>
        <taxon>Heterotrichea</taxon>
        <taxon>Heterotrichida</taxon>
        <taxon>Blepharismidae</taxon>
        <taxon>Blepharisma</taxon>
    </lineage>
</organism>
<dbReference type="EMBL" id="CAJZBQ010000036">
    <property type="protein sequence ID" value="CAG9324877.1"/>
    <property type="molecule type" value="Genomic_DNA"/>
</dbReference>
<accession>A0AAU9JD99</accession>
<keyword evidence="2" id="KW-1185">Reference proteome</keyword>
<sequence length="116" mass="13313">MSMENLKKESAYASFDAGAQACDQFYQEFDMFNNPNLEIIIQNLDQQAYRDLCCRLESLRNSLIKLEPFLGPDISIPRTQNCLYLMSQTTNDDIRKLSKSLSSSNGYLCVKKPIQE</sequence>
<name>A0AAU9JD99_9CILI</name>
<evidence type="ECO:0000313" key="2">
    <source>
        <dbReference type="Proteomes" id="UP001162131"/>
    </source>
</evidence>
<evidence type="ECO:0000313" key="1">
    <source>
        <dbReference type="EMBL" id="CAG9324877.1"/>
    </source>
</evidence>
<protein>
    <submittedName>
        <fullName evidence="1">Uncharacterized protein</fullName>
    </submittedName>
</protein>
<dbReference type="Proteomes" id="UP001162131">
    <property type="component" value="Unassembled WGS sequence"/>
</dbReference>
<proteinExistence type="predicted"/>
<reference evidence="1" key="1">
    <citation type="submission" date="2021-09" db="EMBL/GenBank/DDBJ databases">
        <authorList>
            <consortium name="AG Swart"/>
            <person name="Singh M."/>
            <person name="Singh A."/>
            <person name="Seah K."/>
            <person name="Emmerich C."/>
        </authorList>
    </citation>
    <scope>NUCLEOTIDE SEQUENCE</scope>
    <source>
        <strain evidence="1">ATCC30299</strain>
    </source>
</reference>
<gene>
    <name evidence="1" type="ORF">BSTOLATCC_MIC36651</name>
</gene>
<dbReference type="AlphaFoldDB" id="A0AAU9JD99"/>